<keyword evidence="3" id="KW-1185">Reference proteome</keyword>
<dbReference type="EMBL" id="LWAE01000015">
    <property type="protein sequence ID" value="KZL88758.1"/>
    <property type="molecule type" value="Genomic_DNA"/>
</dbReference>
<dbReference type="InterPro" id="IPR037208">
    <property type="entry name" value="Spo0E-like_sf"/>
</dbReference>
<dbReference type="GO" id="GO:0046983">
    <property type="term" value="F:protein dimerization activity"/>
    <property type="evidence" value="ECO:0007669"/>
    <property type="project" value="InterPro"/>
</dbReference>
<evidence type="ECO:0000313" key="2">
    <source>
        <dbReference type="EMBL" id="KZL88758.1"/>
    </source>
</evidence>
<dbReference type="InterPro" id="IPR018540">
    <property type="entry name" value="Spo0E-like"/>
</dbReference>
<dbReference type="GO" id="GO:0043937">
    <property type="term" value="P:regulation of sporulation"/>
    <property type="evidence" value="ECO:0007669"/>
    <property type="project" value="InterPro"/>
</dbReference>
<dbReference type="SUPFAM" id="SSF140500">
    <property type="entry name" value="BAS1536-like"/>
    <property type="match status" value="1"/>
</dbReference>
<proteinExistence type="predicted"/>
<reference evidence="1 3" key="1">
    <citation type="submission" date="2016-04" db="EMBL/GenBank/DDBJ databases">
        <title>Genome sequence of Clostridium magnum DSM 2767.</title>
        <authorList>
            <person name="Poehlein A."/>
            <person name="Uhlig R."/>
            <person name="Fischer R."/>
            <person name="Bahl H."/>
            <person name="Daniel R."/>
        </authorList>
    </citation>
    <scope>NUCLEOTIDE SEQUENCE [LARGE SCALE GENOMIC DNA]</scope>
    <source>
        <strain evidence="1 3">DSM 2767</strain>
    </source>
</reference>
<dbReference type="Proteomes" id="UP000076603">
    <property type="component" value="Unassembled WGS sequence"/>
</dbReference>
<protein>
    <submittedName>
        <fullName evidence="1">Spo0E like sporulation regulatory protein</fullName>
    </submittedName>
</protein>
<dbReference type="PATRIC" id="fig|1121326.3.peg.6024"/>
<dbReference type="EMBL" id="LWAE01000015">
    <property type="protein sequence ID" value="KZL88668.1"/>
    <property type="molecule type" value="Genomic_DNA"/>
</dbReference>
<organism evidence="1 3">
    <name type="scientific">Clostridium magnum DSM 2767</name>
    <dbReference type="NCBI Taxonomy" id="1121326"/>
    <lineage>
        <taxon>Bacteria</taxon>
        <taxon>Bacillati</taxon>
        <taxon>Bacillota</taxon>
        <taxon>Clostridia</taxon>
        <taxon>Eubacteriales</taxon>
        <taxon>Clostridiaceae</taxon>
        <taxon>Clostridium</taxon>
    </lineage>
</organism>
<name>A0A161WQ05_9CLOT</name>
<evidence type="ECO:0000313" key="1">
    <source>
        <dbReference type="EMBL" id="KZL88668.1"/>
    </source>
</evidence>
<dbReference type="AlphaFoldDB" id="A0A161WQ05"/>
<sequence length="44" mass="5277">MIEKVREEMNECIRLYDLMDIRTVRKSQELDVLLNIYNGQMVCA</sequence>
<comment type="caution">
    <text evidence="1">The sequence shown here is derived from an EMBL/GenBank/DDBJ whole genome shotgun (WGS) entry which is preliminary data.</text>
</comment>
<dbReference type="InterPro" id="IPR036638">
    <property type="entry name" value="HLH_DNA-bd_sf"/>
</dbReference>
<dbReference type="STRING" id="1121326.CLMAG_59570"/>
<dbReference type="Gene3D" id="4.10.280.10">
    <property type="entry name" value="Helix-loop-helix DNA-binding domain"/>
    <property type="match status" value="1"/>
</dbReference>
<accession>A0A161WQ05</accession>
<gene>
    <name evidence="1" type="ORF">CLMAG_59570</name>
    <name evidence="2" type="ORF">CLMAG_60470</name>
</gene>
<dbReference type="Pfam" id="PF09388">
    <property type="entry name" value="SpoOE-like"/>
    <property type="match status" value="1"/>
</dbReference>
<evidence type="ECO:0000313" key="3">
    <source>
        <dbReference type="Proteomes" id="UP000076603"/>
    </source>
</evidence>